<keyword evidence="2" id="KW-1185">Reference proteome</keyword>
<name>A0AAD7DSJ7_MYCRO</name>
<accession>A0AAD7DSJ7</accession>
<evidence type="ECO:0000313" key="1">
    <source>
        <dbReference type="EMBL" id="KAJ7698710.1"/>
    </source>
</evidence>
<evidence type="ECO:0000313" key="2">
    <source>
        <dbReference type="Proteomes" id="UP001221757"/>
    </source>
</evidence>
<dbReference type="EMBL" id="JARKIE010000025">
    <property type="protein sequence ID" value="KAJ7698710.1"/>
    <property type="molecule type" value="Genomic_DNA"/>
</dbReference>
<organism evidence="1 2">
    <name type="scientific">Mycena rosella</name>
    <name type="common">Pink bonnet</name>
    <name type="synonym">Agaricus rosellus</name>
    <dbReference type="NCBI Taxonomy" id="1033263"/>
    <lineage>
        <taxon>Eukaryota</taxon>
        <taxon>Fungi</taxon>
        <taxon>Dikarya</taxon>
        <taxon>Basidiomycota</taxon>
        <taxon>Agaricomycotina</taxon>
        <taxon>Agaricomycetes</taxon>
        <taxon>Agaricomycetidae</taxon>
        <taxon>Agaricales</taxon>
        <taxon>Marasmiineae</taxon>
        <taxon>Mycenaceae</taxon>
        <taxon>Mycena</taxon>
    </lineage>
</organism>
<comment type="caution">
    <text evidence="1">The sequence shown here is derived from an EMBL/GenBank/DDBJ whole genome shotgun (WGS) entry which is preliminary data.</text>
</comment>
<sequence>MSHELVMSMTLGTPPTSRRRVRLSTYNRNPSPRCGVKFASIYLFTPFEGSIVERRLVVRFIRHSGQPPKATNLSGDLVSFPPKDGCQSGGGITLISFEFLTVPDWRQVLKLALAFPRRSGGRIPHVSNFLIYRRMLLQQRQHPGQKAPEVGLQAPEAGLQPAASCLYSVDLVSNFFRFAEFNSTIFLIDFIRE</sequence>
<proteinExistence type="predicted"/>
<reference evidence="1" key="1">
    <citation type="submission" date="2023-03" db="EMBL/GenBank/DDBJ databases">
        <title>Massive genome expansion in bonnet fungi (Mycena s.s.) driven by repeated elements and novel gene families across ecological guilds.</title>
        <authorList>
            <consortium name="Lawrence Berkeley National Laboratory"/>
            <person name="Harder C.B."/>
            <person name="Miyauchi S."/>
            <person name="Viragh M."/>
            <person name="Kuo A."/>
            <person name="Thoen E."/>
            <person name="Andreopoulos B."/>
            <person name="Lu D."/>
            <person name="Skrede I."/>
            <person name="Drula E."/>
            <person name="Henrissat B."/>
            <person name="Morin E."/>
            <person name="Kohler A."/>
            <person name="Barry K."/>
            <person name="LaButti K."/>
            <person name="Morin E."/>
            <person name="Salamov A."/>
            <person name="Lipzen A."/>
            <person name="Mereny Z."/>
            <person name="Hegedus B."/>
            <person name="Baldrian P."/>
            <person name="Stursova M."/>
            <person name="Weitz H."/>
            <person name="Taylor A."/>
            <person name="Grigoriev I.V."/>
            <person name="Nagy L.G."/>
            <person name="Martin F."/>
            <person name="Kauserud H."/>
        </authorList>
    </citation>
    <scope>NUCLEOTIDE SEQUENCE</scope>
    <source>
        <strain evidence="1">CBHHK067</strain>
    </source>
</reference>
<dbReference type="Proteomes" id="UP001221757">
    <property type="component" value="Unassembled WGS sequence"/>
</dbReference>
<dbReference type="AlphaFoldDB" id="A0AAD7DSJ7"/>
<protein>
    <submittedName>
        <fullName evidence="1">Uncharacterized protein</fullName>
    </submittedName>
</protein>
<gene>
    <name evidence="1" type="ORF">B0H17DRAFT_1129743</name>
</gene>